<accession>D7BP87</accession>
<organism evidence="2 3">
    <name type="scientific">Arcanobacterium haemolyticum (strain ATCC 9345 / DSM 20595 / CCM 5947 / CCUG 17215 / LMG 16163 / NBRC 15585 / NCTC 8452 / 11018)</name>
    <dbReference type="NCBI Taxonomy" id="644284"/>
    <lineage>
        <taxon>Bacteria</taxon>
        <taxon>Bacillati</taxon>
        <taxon>Actinomycetota</taxon>
        <taxon>Actinomycetes</taxon>
        <taxon>Actinomycetales</taxon>
        <taxon>Actinomycetaceae</taxon>
        <taxon>Arcanobacterium</taxon>
    </lineage>
</organism>
<feature type="transmembrane region" description="Helical" evidence="1">
    <location>
        <begin position="128"/>
        <end position="149"/>
    </location>
</feature>
<dbReference type="Proteomes" id="UP000000376">
    <property type="component" value="Chromosome"/>
</dbReference>
<reference evidence="2 3" key="1">
    <citation type="journal article" date="2010" name="Stand. Genomic Sci.">
        <title>Complete genome sequence of Arcanobacterium haemolyticum type strain (11018).</title>
        <authorList>
            <person name="Yasawong M."/>
            <person name="Teshima H."/>
            <person name="Lapidus A."/>
            <person name="Nolan M."/>
            <person name="Lucas S."/>
            <person name="Glavina Del Rio T."/>
            <person name="Tice H."/>
            <person name="Cheng J."/>
            <person name="Bruce D."/>
            <person name="Detter C."/>
            <person name="Tapia R."/>
            <person name="Han C."/>
            <person name="Goodwin L."/>
            <person name="Pitluck S."/>
            <person name="Liolios K."/>
            <person name="Ivanova N."/>
            <person name="Mavromatis K."/>
            <person name="Mikhailova N."/>
            <person name="Pati A."/>
            <person name="Chen A."/>
            <person name="Palaniappan K."/>
            <person name="Land M."/>
            <person name="Hauser L."/>
            <person name="Chang Y."/>
            <person name="Jeffries C."/>
            <person name="Rohde M."/>
            <person name="Sikorski J."/>
            <person name="Pukall R."/>
            <person name="Goker M."/>
            <person name="Woyke T."/>
            <person name="Bristow J."/>
            <person name="Eisen J."/>
            <person name="Markowitz V."/>
            <person name="Hugenholtz P."/>
            <person name="Kyrpides N."/>
            <person name="Klenk H."/>
        </authorList>
    </citation>
    <scope>NUCLEOTIDE SEQUENCE [LARGE SCALE GENOMIC DNA]</scope>
    <source>
        <strain evidence="3">ATCC 9345 / DSM 20595 / CCUG 17215 / LMG 16163 / NBRC 15585 / NCTC 8452 / 11018</strain>
    </source>
</reference>
<dbReference type="InterPro" id="IPR009339">
    <property type="entry name" value="DUF998"/>
</dbReference>
<dbReference type="STRING" id="644284.Arch_1016"/>
<keyword evidence="1" id="KW-0812">Transmembrane</keyword>
<name>D7BP87_ARCHD</name>
<keyword evidence="1" id="KW-0472">Membrane</keyword>
<feature type="transmembrane region" description="Helical" evidence="1">
    <location>
        <begin position="192"/>
        <end position="211"/>
    </location>
</feature>
<feature type="transmembrane region" description="Helical" evidence="1">
    <location>
        <begin position="161"/>
        <end position="186"/>
    </location>
</feature>
<feature type="transmembrane region" description="Helical" evidence="1">
    <location>
        <begin position="89"/>
        <end position="108"/>
    </location>
</feature>
<dbReference type="Pfam" id="PF06197">
    <property type="entry name" value="DUF998"/>
    <property type="match status" value="1"/>
</dbReference>
<feature type="transmembrane region" description="Helical" evidence="1">
    <location>
        <begin position="54"/>
        <end position="77"/>
    </location>
</feature>
<sequence>MVTISPSSHVYRLGLWLCVISGLMYASFLIEAVFNFPLDPASSYLSEYFARDSPYRLVFATADLLSAALVLSGIICLAEVFTLWNKVQILIAIGYSVFAIATVFDVTLPLKCAESLSYCEQTGLTAHMVASAIANIALCAVALLTLLMAYRGRFLQPNTSVIAGVSMLYIFFTVVVTICNFGGYPVGYPQRIQVFFSCAILMFAGSVLRPYGITDSRISTRT</sequence>
<evidence type="ECO:0000313" key="3">
    <source>
        <dbReference type="Proteomes" id="UP000000376"/>
    </source>
</evidence>
<proteinExistence type="predicted"/>
<dbReference type="EMBL" id="CP002045">
    <property type="protein sequence ID" value="ADH92736.1"/>
    <property type="molecule type" value="Genomic_DNA"/>
</dbReference>
<keyword evidence="3" id="KW-1185">Reference proteome</keyword>
<gene>
    <name evidence="2" type="ordered locus">Arch_1016</name>
</gene>
<dbReference type="HOGENOM" id="CLU_100243_0_0_11"/>
<dbReference type="eggNOG" id="ENOG5031HX9">
    <property type="taxonomic scope" value="Bacteria"/>
</dbReference>
<dbReference type="KEGG" id="ahe:Arch_1016"/>
<feature type="transmembrane region" description="Helical" evidence="1">
    <location>
        <begin position="12"/>
        <end position="34"/>
    </location>
</feature>
<protein>
    <submittedName>
        <fullName evidence="2">Integral membrane protein</fullName>
    </submittedName>
</protein>
<evidence type="ECO:0000256" key="1">
    <source>
        <dbReference type="SAM" id="Phobius"/>
    </source>
</evidence>
<evidence type="ECO:0000313" key="2">
    <source>
        <dbReference type="EMBL" id="ADH92736.1"/>
    </source>
</evidence>
<keyword evidence="1" id="KW-1133">Transmembrane helix</keyword>
<dbReference type="AlphaFoldDB" id="D7BP87"/>